<dbReference type="WBParaSite" id="Gr19_v10_g4376.t1">
    <property type="protein sequence ID" value="Gr19_v10_g4376.t1"/>
    <property type="gene ID" value="Gr19_v10_g4376"/>
</dbReference>
<dbReference type="AlphaFoldDB" id="A0A914HTQ5"/>
<proteinExistence type="predicted"/>
<reference evidence="2" key="1">
    <citation type="submission" date="2022-11" db="UniProtKB">
        <authorList>
            <consortium name="WormBaseParasite"/>
        </authorList>
    </citation>
    <scope>IDENTIFICATION</scope>
</reference>
<sequence>MLGILYLKLCQEIGIPGSKKAETGTPATSLKWTGGRAGVPSFGDTGVVVTRISPSSPPNTLPLASVLQGNPSQVLQGLQRPWGKQHQHRTATMQSAGRAAHKREQMELEQRILMATQQLRRTADGSWPPSLVIFGANKSAVGDENAIARRVFVQFHRRRWKDPSPSTGLGRVHVEQVGGVVCEKVNAMLGPLHACRTVRRARHVQRACNCAALLRDLGFVSEQNKLAFPQQCVDAVAVVND</sequence>
<organism evidence="1 2">
    <name type="scientific">Globodera rostochiensis</name>
    <name type="common">Golden nematode worm</name>
    <name type="synonym">Heterodera rostochiensis</name>
    <dbReference type="NCBI Taxonomy" id="31243"/>
    <lineage>
        <taxon>Eukaryota</taxon>
        <taxon>Metazoa</taxon>
        <taxon>Ecdysozoa</taxon>
        <taxon>Nematoda</taxon>
        <taxon>Chromadorea</taxon>
        <taxon>Rhabditida</taxon>
        <taxon>Tylenchina</taxon>
        <taxon>Tylenchomorpha</taxon>
        <taxon>Tylenchoidea</taxon>
        <taxon>Heteroderidae</taxon>
        <taxon>Heteroderinae</taxon>
        <taxon>Globodera</taxon>
    </lineage>
</organism>
<evidence type="ECO:0000313" key="2">
    <source>
        <dbReference type="WBParaSite" id="Gr19_v10_g4376.t1"/>
    </source>
</evidence>
<evidence type="ECO:0000313" key="1">
    <source>
        <dbReference type="Proteomes" id="UP000887572"/>
    </source>
</evidence>
<accession>A0A914HTQ5</accession>
<keyword evidence="1" id="KW-1185">Reference proteome</keyword>
<dbReference type="Proteomes" id="UP000887572">
    <property type="component" value="Unplaced"/>
</dbReference>
<protein>
    <submittedName>
        <fullName evidence="2">Uncharacterized protein</fullName>
    </submittedName>
</protein>
<name>A0A914HTQ5_GLORO</name>